<dbReference type="EMBL" id="JBGOSP010000040">
    <property type="protein sequence ID" value="MFA3842591.1"/>
    <property type="molecule type" value="Genomic_DNA"/>
</dbReference>
<dbReference type="Gene3D" id="1.10.1740.10">
    <property type="match status" value="1"/>
</dbReference>
<name>A0ABV4SWK4_9ACTN</name>
<organism evidence="2 3">
    <name type="scientific">Streptomyces aureus</name>
    <dbReference type="NCBI Taxonomy" id="193461"/>
    <lineage>
        <taxon>Bacteria</taxon>
        <taxon>Bacillati</taxon>
        <taxon>Actinomycetota</taxon>
        <taxon>Actinomycetes</taxon>
        <taxon>Kitasatosporales</taxon>
        <taxon>Streptomycetaceae</taxon>
        <taxon>Streptomyces</taxon>
    </lineage>
</organism>
<dbReference type="Proteomes" id="UP001571476">
    <property type="component" value="Unassembled WGS sequence"/>
</dbReference>
<evidence type="ECO:0000313" key="2">
    <source>
        <dbReference type="EMBL" id="MFA3842591.1"/>
    </source>
</evidence>
<gene>
    <name evidence="2" type="ORF">ACEG43_41595</name>
</gene>
<evidence type="ECO:0000313" key="3">
    <source>
        <dbReference type="Proteomes" id="UP001571476"/>
    </source>
</evidence>
<comment type="caution">
    <text evidence="2">The sequence shown here is derived from an EMBL/GenBank/DDBJ whole genome shotgun (WGS) entry which is preliminary data.</text>
</comment>
<protein>
    <submittedName>
        <fullName evidence="2">Sigma factor</fullName>
    </submittedName>
</protein>
<accession>A0ABV4SWK4</accession>
<feature type="domain" description="RNA polymerase sigma-70 region 2" evidence="1">
    <location>
        <begin position="18"/>
        <end position="76"/>
    </location>
</feature>
<reference evidence="2 3" key="1">
    <citation type="submission" date="2024-08" db="EMBL/GenBank/DDBJ databases">
        <title>Genome sequence of Streptomyces aureus CACIA-1.46HGO.</title>
        <authorList>
            <person name="Evangelista-Martinez Z."/>
        </authorList>
    </citation>
    <scope>NUCLEOTIDE SEQUENCE [LARGE SCALE GENOMIC DNA]</scope>
    <source>
        <strain evidence="2 3">CACIA-1.46HGO</strain>
    </source>
</reference>
<dbReference type="Pfam" id="PF04542">
    <property type="entry name" value="Sigma70_r2"/>
    <property type="match status" value="1"/>
</dbReference>
<dbReference type="PANTHER" id="PTHR30173:SF43">
    <property type="entry name" value="ECF RNA POLYMERASE SIGMA FACTOR SIGI-RELATED"/>
    <property type="match status" value="1"/>
</dbReference>
<dbReference type="SUPFAM" id="SSF88946">
    <property type="entry name" value="Sigma2 domain of RNA polymerase sigma factors"/>
    <property type="match status" value="1"/>
</dbReference>
<dbReference type="InterPro" id="IPR013325">
    <property type="entry name" value="RNA_pol_sigma_r2"/>
</dbReference>
<keyword evidence="3" id="KW-1185">Reference proteome</keyword>
<dbReference type="InterPro" id="IPR052704">
    <property type="entry name" value="ECF_Sigma-70_Domain"/>
</dbReference>
<dbReference type="InterPro" id="IPR007627">
    <property type="entry name" value="RNA_pol_sigma70_r2"/>
</dbReference>
<proteinExistence type="predicted"/>
<dbReference type="PANTHER" id="PTHR30173">
    <property type="entry name" value="SIGMA 19 FACTOR"/>
    <property type="match status" value="1"/>
</dbReference>
<evidence type="ECO:0000259" key="1">
    <source>
        <dbReference type="Pfam" id="PF04542"/>
    </source>
</evidence>
<sequence length="87" mass="9827">MPPGSAQDPTTFNTLIAERRQLLNLGYHMLGSVQDAEDVVQETYVRWYTLSEEGQLGIDAPLAWLTKVATRICLARLGAYPLRELHR</sequence>
<dbReference type="RefSeq" id="WP_372566521.1">
    <property type="nucleotide sequence ID" value="NZ_JBGOSP010000040.1"/>
</dbReference>